<feature type="domain" description="Fumarylacetoacetase N-terminal" evidence="16">
    <location>
        <begin position="25"/>
        <end position="124"/>
    </location>
</feature>
<evidence type="ECO:0000259" key="16">
    <source>
        <dbReference type="Pfam" id="PF09298"/>
    </source>
</evidence>
<feature type="binding site" evidence="13">
    <location>
        <position position="134"/>
    </location>
    <ligand>
        <name>substrate</name>
    </ligand>
</feature>
<dbReference type="PANTHER" id="PTHR43069:SF2">
    <property type="entry name" value="FUMARYLACETOACETASE"/>
    <property type="match status" value="1"/>
</dbReference>
<proteinExistence type="inferred from homology"/>
<dbReference type="GO" id="GO:0006559">
    <property type="term" value="P:L-phenylalanine catabolic process"/>
    <property type="evidence" value="ECO:0007669"/>
    <property type="project" value="UniProtKB-UniPathway"/>
</dbReference>
<protein>
    <recommendedName>
        <fullName evidence="5">fumarylacetoacetase</fullName>
        <ecNumber evidence="5">3.7.1.2</ecNumber>
    </recommendedName>
</protein>
<evidence type="ECO:0000313" key="17">
    <source>
        <dbReference type="EMBL" id="SFE48518.1"/>
    </source>
</evidence>
<keyword evidence="9 14" id="KW-0460">Magnesium</keyword>
<dbReference type="Gene3D" id="3.90.850.10">
    <property type="entry name" value="Fumarylacetoacetase-like, C-terminal domain"/>
    <property type="match status" value="1"/>
</dbReference>
<gene>
    <name evidence="17" type="ORF">SAMN04488541_100247</name>
</gene>
<comment type="similarity">
    <text evidence="4">Belongs to the FAH family.</text>
</comment>
<keyword evidence="10" id="KW-0828">Tyrosine catabolism</keyword>
<comment type="cofactor">
    <cofactor evidence="1 14">
        <name>Ca(2+)</name>
        <dbReference type="ChEBI" id="CHEBI:29108"/>
    </cofactor>
</comment>
<evidence type="ECO:0000256" key="2">
    <source>
        <dbReference type="ARBA" id="ARBA00001946"/>
    </source>
</evidence>
<comment type="cofactor">
    <cofactor evidence="2 14">
        <name>Mg(2+)</name>
        <dbReference type="ChEBI" id="CHEBI:18420"/>
    </cofactor>
</comment>
<comment type="pathway">
    <text evidence="3">Amino-acid degradation; L-phenylalanine degradation; acetoacetate and fumarate from L-phenylalanine: step 6/6.</text>
</comment>
<evidence type="ECO:0000259" key="15">
    <source>
        <dbReference type="Pfam" id="PF01557"/>
    </source>
</evidence>
<evidence type="ECO:0000256" key="8">
    <source>
        <dbReference type="ARBA" id="ARBA00022837"/>
    </source>
</evidence>
<dbReference type="UniPathway" id="UPA00139">
    <property type="reaction ID" value="UER00341"/>
</dbReference>
<evidence type="ECO:0000256" key="5">
    <source>
        <dbReference type="ARBA" id="ARBA00012094"/>
    </source>
</evidence>
<feature type="binding site" evidence="14">
    <location>
        <position position="205"/>
    </location>
    <ligand>
        <name>Ca(2+)</name>
        <dbReference type="ChEBI" id="CHEBI:29108"/>
    </ligand>
</feature>
<dbReference type="GO" id="GO:0004334">
    <property type="term" value="F:fumarylacetoacetase activity"/>
    <property type="evidence" value="ECO:0007669"/>
    <property type="project" value="UniProtKB-EC"/>
</dbReference>
<dbReference type="OrthoDB" id="3766879at2"/>
<dbReference type="Gene3D" id="2.30.30.230">
    <property type="entry name" value="Fumarylacetoacetase, N-terminal domain"/>
    <property type="match status" value="1"/>
</dbReference>
<dbReference type="EMBL" id="FONY01000002">
    <property type="protein sequence ID" value="SFE48518.1"/>
    <property type="molecule type" value="Genomic_DNA"/>
</dbReference>
<feature type="domain" description="Fumarylacetoacetase-like C-terminal" evidence="15">
    <location>
        <begin position="131"/>
        <end position="396"/>
    </location>
</feature>
<evidence type="ECO:0000313" key="18">
    <source>
        <dbReference type="Proteomes" id="UP000199513"/>
    </source>
</evidence>
<reference evidence="18" key="1">
    <citation type="submission" date="2016-10" db="EMBL/GenBank/DDBJ databases">
        <authorList>
            <person name="Varghese N."/>
            <person name="Submissions S."/>
        </authorList>
    </citation>
    <scope>NUCLEOTIDE SEQUENCE [LARGE SCALE GENOMIC DNA]</scope>
    <source>
        <strain>GEY</strain>
        <strain evidence="18">DSM 9560</strain>
    </source>
</reference>
<feature type="binding site" evidence="14">
    <location>
        <position position="263"/>
    </location>
    <ligand>
        <name>Mg(2+)</name>
        <dbReference type="ChEBI" id="CHEBI:18420"/>
    </ligand>
</feature>
<evidence type="ECO:0000256" key="3">
    <source>
        <dbReference type="ARBA" id="ARBA00004782"/>
    </source>
</evidence>
<dbReference type="SUPFAM" id="SSF56529">
    <property type="entry name" value="FAH"/>
    <property type="match status" value="1"/>
</dbReference>
<keyword evidence="11" id="KW-0585">Phenylalanine catabolism</keyword>
<organism evidence="17 18">
    <name type="scientific">Thermoflexibacter ruber</name>
    <dbReference type="NCBI Taxonomy" id="1003"/>
    <lineage>
        <taxon>Bacteria</taxon>
        <taxon>Pseudomonadati</taxon>
        <taxon>Bacteroidota</taxon>
        <taxon>Cytophagia</taxon>
        <taxon>Cytophagales</taxon>
        <taxon>Thermoflexibacteraceae</taxon>
        <taxon>Thermoflexibacter</taxon>
    </lineage>
</organism>
<feature type="binding site" evidence="14">
    <location>
        <position position="207"/>
    </location>
    <ligand>
        <name>Ca(2+)</name>
        <dbReference type="ChEBI" id="CHEBI:29108"/>
    </ligand>
</feature>
<feature type="binding site" evidence="14">
    <location>
        <position position="239"/>
    </location>
    <ligand>
        <name>Mg(2+)</name>
        <dbReference type="ChEBI" id="CHEBI:18420"/>
    </ligand>
</feature>
<dbReference type="Pfam" id="PF01557">
    <property type="entry name" value="FAA_hydrolase"/>
    <property type="match status" value="1"/>
</dbReference>
<evidence type="ECO:0000256" key="9">
    <source>
        <dbReference type="ARBA" id="ARBA00022842"/>
    </source>
</evidence>
<dbReference type="GO" id="GO:0046872">
    <property type="term" value="F:metal ion binding"/>
    <property type="evidence" value="ECO:0007669"/>
    <property type="project" value="UniProtKB-KW"/>
</dbReference>
<keyword evidence="18" id="KW-1185">Reference proteome</keyword>
<keyword evidence="7 17" id="KW-0378">Hydrolase</keyword>
<dbReference type="InterPro" id="IPR036462">
    <property type="entry name" value="Fumarylacetoacetase_N_sf"/>
</dbReference>
<evidence type="ECO:0000256" key="4">
    <source>
        <dbReference type="ARBA" id="ARBA00010211"/>
    </source>
</evidence>
<feature type="binding site" evidence="13">
    <location>
        <position position="250"/>
    </location>
    <ligand>
        <name>substrate</name>
    </ligand>
</feature>
<feature type="binding site" evidence="13">
    <location>
        <position position="355"/>
    </location>
    <ligand>
        <name>substrate</name>
    </ligand>
</feature>
<dbReference type="Proteomes" id="UP000199513">
    <property type="component" value="Unassembled WGS sequence"/>
</dbReference>
<feature type="binding site" evidence="14">
    <location>
        <position position="132"/>
    </location>
    <ligand>
        <name>Ca(2+)</name>
        <dbReference type="ChEBI" id="CHEBI:29108"/>
    </ligand>
</feature>
<dbReference type="RefSeq" id="WP_091538708.1">
    <property type="nucleotide sequence ID" value="NZ_FONY01000002.1"/>
</dbReference>
<evidence type="ECO:0000256" key="1">
    <source>
        <dbReference type="ARBA" id="ARBA00001913"/>
    </source>
</evidence>
<accession>A0A1I2AY02</accession>
<evidence type="ECO:0000256" key="10">
    <source>
        <dbReference type="ARBA" id="ARBA00022878"/>
    </source>
</evidence>
<dbReference type="EC" id="3.7.1.2" evidence="5"/>
<dbReference type="InterPro" id="IPR011234">
    <property type="entry name" value="Fumarylacetoacetase-like_C"/>
</dbReference>
<keyword evidence="8 14" id="KW-0106">Calcium</keyword>
<dbReference type="FunFam" id="3.90.850.10:FF:000004">
    <property type="entry name" value="Fumarylacetoacetase"/>
    <property type="match status" value="1"/>
</dbReference>
<dbReference type="InterPro" id="IPR005959">
    <property type="entry name" value="Fumarylacetoacetase"/>
</dbReference>
<evidence type="ECO:0000256" key="7">
    <source>
        <dbReference type="ARBA" id="ARBA00022801"/>
    </source>
</evidence>
<sequence>MPNLQEKPLKTWLEIPNDTDFSIYNLPYGIFGSSDNPQKRAGIRIGDYVIDLSALAYAGLLDTLAFDIQVFEKEALNDYISLGKHIHQQLRARITELLLLGNEELKNQADKILIPTKEATMHLPVRIGDYTDFYSSEEHATNVGKMFRDPANALLPNWKHLPVGYHGRASSIVVSGTAFHRPWGQIKPADQNMPLFKPSQMLDFELEMAFIIGKSTPLGQRISTSEAEDYIFGLVLFNDWSARDIQSWEYVPLGPFLGKNFASSISPWIVPLETLEPFRIESPKQSPEVLPYLKFEGQKNYDIHLEVAIQAQNSQEKIVCQSNFRYLYWNMCQQLAHHTVNGCNVNVGDICASGTISGKEKESFGSMLELTWRGANPIPMPDGTERKFLHDYDTVIMRGYAQKDHIRVGFGEVSGQVLPATEYVGLPK</sequence>
<dbReference type="GO" id="GO:1902000">
    <property type="term" value="P:homogentisate catabolic process"/>
    <property type="evidence" value="ECO:0007669"/>
    <property type="project" value="TreeGrafter"/>
</dbReference>
<evidence type="ECO:0000256" key="6">
    <source>
        <dbReference type="ARBA" id="ARBA00022723"/>
    </source>
</evidence>
<feature type="binding site" evidence="13">
    <location>
        <position position="148"/>
    </location>
    <ligand>
        <name>substrate</name>
    </ligand>
</feature>
<dbReference type="AlphaFoldDB" id="A0A1I2AY02"/>
<dbReference type="STRING" id="1003.SAMN04488541_100247"/>
<name>A0A1I2AY02_9BACT</name>
<dbReference type="NCBIfam" id="TIGR01266">
    <property type="entry name" value="fum_ac_acetase"/>
    <property type="match status" value="1"/>
</dbReference>
<feature type="binding site" evidence="14">
    <location>
        <position position="239"/>
    </location>
    <ligand>
        <name>Ca(2+)</name>
        <dbReference type="ChEBI" id="CHEBI:29108"/>
    </ligand>
</feature>
<dbReference type="InterPro" id="IPR015377">
    <property type="entry name" value="Fumarylacetoacetase_N"/>
</dbReference>
<feature type="binding site" evidence="13">
    <location>
        <position position="246"/>
    </location>
    <ligand>
        <name>substrate</name>
    </ligand>
</feature>
<evidence type="ECO:0000256" key="11">
    <source>
        <dbReference type="ARBA" id="ARBA00023232"/>
    </source>
</evidence>
<dbReference type="Pfam" id="PF09298">
    <property type="entry name" value="FAA_hydrolase_N"/>
    <property type="match status" value="1"/>
</dbReference>
<evidence type="ECO:0000256" key="14">
    <source>
        <dbReference type="PIRSR" id="PIRSR605959-3"/>
    </source>
</evidence>
<dbReference type="InterPro" id="IPR036663">
    <property type="entry name" value="Fumarylacetoacetase_C_sf"/>
</dbReference>
<dbReference type="PANTHER" id="PTHR43069">
    <property type="entry name" value="FUMARYLACETOACETASE"/>
    <property type="match status" value="1"/>
</dbReference>
<keyword evidence="6 14" id="KW-0479">Metal-binding</keyword>
<dbReference type="GO" id="GO:0006572">
    <property type="term" value="P:L-tyrosine catabolic process"/>
    <property type="evidence" value="ECO:0007669"/>
    <property type="project" value="UniProtKB-KW"/>
</dbReference>
<feature type="binding site" evidence="14">
    <location>
        <position position="259"/>
    </location>
    <ligand>
        <name>Mg(2+)</name>
        <dbReference type="ChEBI" id="CHEBI:18420"/>
    </ligand>
</feature>
<feature type="active site" description="Proton acceptor" evidence="12">
    <location>
        <position position="139"/>
    </location>
</feature>
<evidence type="ECO:0000256" key="13">
    <source>
        <dbReference type="PIRSR" id="PIRSR605959-2"/>
    </source>
</evidence>
<evidence type="ECO:0000256" key="12">
    <source>
        <dbReference type="PIRSR" id="PIRSR605959-1"/>
    </source>
</evidence>
<dbReference type="SUPFAM" id="SSF63433">
    <property type="entry name" value="Fumarylacetoacetate hydrolase, FAH, N-terminal domain"/>
    <property type="match status" value="1"/>
</dbReference>